<gene>
    <name evidence="1" type="ORF">L3Q82_008018</name>
</gene>
<dbReference type="Proteomes" id="UP000831701">
    <property type="component" value="Chromosome 8"/>
</dbReference>
<sequence>MLNIDRQRERERERERDRKKREREREREVCACRRNAMAPCDHNTSSSGGGGGPFKRRGRHGGASRNRDRRRPAGEAAAAVVMLPERMDGCSLHGAPGARGDVRAPHRETPPAPSDVERRGGQRGIPNARFLSRGMRGVTVVSNRRQAPFTEW</sequence>
<evidence type="ECO:0000313" key="1">
    <source>
        <dbReference type="EMBL" id="KAI3368305.1"/>
    </source>
</evidence>
<accession>A0ACB8WKW7</accession>
<name>A0ACB8WKW7_9TELE</name>
<dbReference type="EMBL" id="CM041538">
    <property type="protein sequence ID" value="KAI3368305.1"/>
    <property type="molecule type" value="Genomic_DNA"/>
</dbReference>
<protein>
    <submittedName>
        <fullName evidence="1">Uncharacterized protein</fullName>
    </submittedName>
</protein>
<comment type="caution">
    <text evidence="1">The sequence shown here is derived from an EMBL/GenBank/DDBJ whole genome shotgun (WGS) entry which is preliminary data.</text>
</comment>
<evidence type="ECO:0000313" key="2">
    <source>
        <dbReference type="Proteomes" id="UP000831701"/>
    </source>
</evidence>
<keyword evidence="2" id="KW-1185">Reference proteome</keyword>
<proteinExistence type="predicted"/>
<reference evidence="1" key="1">
    <citation type="submission" date="2022-04" db="EMBL/GenBank/DDBJ databases">
        <title>Jade perch genome.</title>
        <authorList>
            <person name="Chao B."/>
        </authorList>
    </citation>
    <scope>NUCLEOTIDE SEQUENCE</scope>
    <source>
        <strain evidence="1">CB-2022</strain>
    </source>
</reference>
<organism evidence="1 2">
    <name type="scientific">Scortum barcoo</name>
    <name type="common">barcoo grunter</name>
    <dbReference type="NCBI Taxonomy" id="214431"/>
    <lineage>
        <taxon>Eukaryota</taxon>
        <taxon>Metazoa</taxon>
        <taxon>Chordata</taxon>
        <taxon>Craniata</taxon>
        <taxon>Vertebrata</taxon>
        <taxon>Euteleostomi</taxon>
        <taxon>Actinopterygii</taxon>
        <taxon>Neopterygii</taxon>
        <taxon>Teleostei</taxon>
        <taxon>Neoteleostei</taxon>
        <taxon>Acanthomorphata</taxon>
        <taxon>Eupercaria</taxon>
        <taxon>Centrarchiformes</taxon>
        <taxon>Terapontoidei</taxon>
        <taxon>Terapontidae</taxon>
        <taxon>Scortum</taxon>
    </lineage>
</organism>